<dbReference type="EMBL" id="BGPR01004557">
    <property type="protein sequence ID" value="GBN00861.1"/>
    <property type="molecule type" value="Genomic_DNA"/>
</dbReference>
<feature type="region of interest" description="Disordered" evidence="1">
    <location>
        <begin position="68"/>
        <end position="90"/>
    </location>
</feature>
<evidence type="ECO:0000313" key="3">
    <source>
        <dbReference type="Proteomes" id="UP000499080"/>
    </source>
</evidence>
<feature type="compositionally biased region" description="Polar residues" evidence="1">
    <location>
        <begin position="71"/>
        <end position="81"/>
    </location>
</feature>
<accession>A0A4Y2KEI1</accession>
<proteinExistence type="predicted"/>
<dbReference type="Proteomes" id="UP000499080">
    <property type="component" value="Unassembled WGS sequence"/>
</dbReference>
<evidence type="ECO:0000313" key="2">
    <source>
        <dbReference type="EMBL" id="GBN00861.1"/>
    </source>
</evidence>
<name>A0A4Y2KEI1_ARAVE</name>
<gene>
    <name evidence="2" type="ORF">AVEN_157551_1</name>
</gene>
<keyword evidence="3" id="KW-1185">Reference proteome</keyword>
<evidence type="ECO:0008006" key="4">
    <source>
        <dbReference type="Google" id="ProtNLM"/>
    </source>
</evidence>
<reference evidence="2 3" key="1">
    <citation type="journal article" date="2019" name="Sci. Rep.">
        <title>Orb-weaving spider Araneus ventricosus genome elucidates the spidroin gene catalogue.</title>
        <authorList>
            <person name="Kono N."/>
            <person name="Nakamura H."/>
            <person name="Ohtoshi R."/>
            <person name="Moran D.A.P."/>
            <person name="Shinohara A."/>
            <person name="Yoshida Y."/>
            <person name="Fujiwara M."/>
            <person name="Mori M."/>
            <person name="Tomita M."/>
            <person name="Arakawa K."/>
        </authorList>
    </citation>
    <scope>NUCLEOTIDE SEQUENCE [LARGE SCALE GENOMIC DNA]</scope>
</reference>
<sequence>MMDMDGFRINNETVFAVCIVKSNDLYKDFLCKLNPTNSVFQAELASIGFAAGWALEHNQLVGEADHYARSPKNSTSRNLQSKIRRYGLKI</sequence>
<protein>
    <recommendedName>
        <fullName evidence="4">RNase H type-1 domain-containing protein</fullName>
    </recommendedName>
</protein>
<dbReference type="AlphaFoldDB" id="A0A4Y2KEI1"/>
<comment type="caution">
    <text evidence="2">The sequence shown here is derived from an EMBL/GenBank/DDBJ whole genome shotgun (WGS) entry which is preliminary data.</text>
</comment>
<evidence type="ECO:0000256" key="1">
    <source>
        <dbReference type="SAM" id="MobiDB-lite"/>
    </source>
</evidence>
<organism evidence="2 3">
    <name type="scientific">Araneus ventricosus</name>
    <name type="common">Orbweaver spider</name>
    <name type="synonym">Epeira ventricosa</name>
    <dbReference type="NCBI Taxonomy" id="182803"/>
    <lineage>
        <taxon>Eukaryota</taxon>
        <taxon>Metazoa</taxon>
        <taxon>Ecdysozoa</taxon>
        <taxon>Arthropoda</taxon>
        <taxon>Chelicerata</taxon>
        <taxon>Arachnida</taxon>
        <taxon>Araneae</taxon>
        <taxon>Araneomorphae</taxon>
        <taxon>Entelegynae</taxon>
        <taxon>Araneoidea</taxon>
        <taxon>Araneidae</taxon>
        <taxon>Araneus</taxon>
    </lineage>
</organism>